<sequence length="115" mass="12982">MKKKEELYELLDQTVHNVPQKSNTNILVLARGRGRGRGRDRGRGRGVVIEANEVSGEVSESVRGHCNTVTEYNSRLNGSPAPEINDLTREKNKVLKENLERLEKNVARVLINFTN</sequence>
<feature type="coiled-coil region" evidence="1">
    <location>
        <begin position="85"/>
        <end position="112"/>
    </location>
</feature>
<dbReference type="OrthoDB" id="10029846at2759"/>
<evidence type="ECO:0000313" key="3">
    <source>
        <dbReference type="Proteomes" id="UP000663879"/>
    </source>
</evidence>
<dbReference type="Proteomes" id="UP000663879">
    <property type="component" value="Unassembled WGS sequence"/>
</dbReference>
<accession>A0A814A7N0</accession>
<keyword evidence="3" id="KW-1185">Reference proteome</keyword>
<reference evidence="2" key="1">
    <citation type="submission" date="2021-02" db="EMBL/GenBank/DDBJ databases">
        <authorList>
            <person name="Nowell W R."/>
        </authorList>
    </citation>
    <scope>NUCLEOTIDE SEQUENCE</scope>
    <source>
        <strain evidence="2">Ploen Becks lab</strain>
    </source>
</reference>
<evidence type="ECO:0000313" key="2">
    <source>
        <dbReference type="EMBL" id="CAF0908442.1"/>
    </source>
</evidence>
<dbReference type="EMBL" id="CAJNOC010002039">
    <property type="protein sequence ID" value="CAF0908442.1"/>
    <property type="molecule type" value="Genomic_DNA"/>
</dbReference>
<dbReference type="AlphaFoldDB" id="A0A814A7N0"/>
<comment type="caution">
    <text evidence="2">The sequence shown here is derived from an EMBL/GenBank/DDBJ whole genome shotgun (WGS) entry which is preliminary data.</text>
</comment>
<proteinExistence type="predicted"/>
<organism evidence="2 3">
    <name type="scientific">Brachionus calyciflorus</name>
    <dbReference type="NCBI Taxonomy" id="104777"/>
    <lineage>
        <taxon>Eukaryota</taxon>
        <taxon>Metazoa</taxon>
        <taxon>Spiralia</taxon>
        <taxon>Gnathifera</taxon>
        <taxon>Rotifera</taxon>
        <taxon>Eurotatoria</taxon>
        <taxon>Monogononta</taxon>
        <taxon>Pseudotrocha</taxon>
        <taxon>Ploima</taxon>
        <taxon>Brachionidae</taxon>
        <taxon>Brachionus</taxon>
    </lineage>
</organism>
<protein>
    <submittedName>
        <fullName evidence="2">Uncharacterized protein</fullName>
    </submittedName>
</protein>
<keyword evidence="1" id="KW-0175">Coiled coil</keyword>
<gene>
    <name evidence="2" type="ORF">OXX778_LOCUS11768</name>
</gene>
<evidence type="ECO:0000256" key="1">
    <source>
        <dbReference type="SAM" id="Coils"/>
    </source>
</evidence>
<name>A0A814A7N0_9BILA</name>